<dbReference type="Proteomes" id="UP000185192">
    <property type="component" value="Unassembled WGS sequence"/>
</dbReference>
<accession>A0A1N6H2T4</accession>
<dbReference type="CDD" id="cd05233">
    <property type="entry name" value="SDR_c"/>
    <property type="match status" value="1"/>
</dbReference>
<dbReference type="Pfam" id="PF00106">
    <property type="entry name" value="adh_short"/>
    <property type="match status" value="1"/>
</dbReference>
<sequence length="274" mass="30135">MDFHEKTVVITGGATGIGFALARQLGNLGAWIILFEPREDRLAEATQSLAGEGIDAKYLCGDVTKVDDVEALADFAWAENGRCDLLINNAGIGGAMKSVIKTDPADARRIFEVNFWGMWTGISVFGKRFMAEEKPAAIYSVASENSLFNAFPFGGGGYVASKHAIFGLMDVLRREAPEWLTTGVIIPGWVKSEISEFNATAPDAMDTDEFAKIIVGQMQAGAYYCVSHSYNMVRFRERYDELEQAFAQYAPRHEGDDCSDVQLAVQRMRESGQI</sequence>
<organism evidence="4 5">
    <name type="scientific">Parasphingorhabdus marina DSM 22363</name>
    <dbReference type="NCBI Taxonomy" id="1123272"/>
    <lineage>
        <taxon>Bacteria</taxon>
        <taxon>Pseudomonadati</taxon>
        <taxon>Pseudomonadota</taxon>
        <taxon>Alphaproteobacteria</taxon>
        <taxon>Sphingomonadales</taxon>
        <taxon>Sphingomonadaceae</taxon>
        <taxon>Parasphingorhabdus</taxon>
    </lineage>
</organism>
<dbReference type="SUPFAM" id="SSF51735">
    <property type="entry name" value="NAD(P)-binding Rossmann-fold domains"/>
    <property type="match status" value="1"/>
</dbReference>
<dbReference type="PANTHER" id="PTHR43391:SF82">
    <property type="entry name" value="OXIDOREDUCTASE SADH-RELATED"/>
    <property type="match status" value="1"/>
</dbReference>
<dbReference type="AlphaFoldDB" id="A0A1N6H2T4"/>
<protein>
    <submittedName>
        <fullName evidence="4">NAD(P)-dependent dehydrogenase, short-chain alcohol dehydrogenase family</fullName>
    </submittedName>
</protein>
<dbReference type="PRINTS" id="PR00080">
    <property type="entry name" value="SDRFAMILY"/>
</dbReference>
<reference evidence="5" key="1">
    <citation type="submission" date="2016-11" db="EMBL/GenBank/DDBJ databases">
        <authorList>
            <person name="Varghese N."/>
            <person name="Submissions S."/>
        </authorList>
    </citation>
    <scope>NUCLEOTIDE SEQUENCE [LARGE SCALE GENOMIC DNA]</scope>
    <source>
        <strain evidence="5">DSM 22363</strain>
    </source>
</reference>
<comment type="similarity">
    <text evidence="1 3">Belongs to the short-chain dehydrogenases/reductases (SDR) family.</text>
</comment>
<evidence type="ECO:0000256" key="2">
    <source>
        <dbReference type="ARBA" id="ARBA00023002"/>
    </source>
</evidence>
<dbReference type="OrthoDB" id="7191281at2"/>
<dbReference type="GO" id="GO:0016491">
    <property type="term" value="F:oxidoreductase activity"/>
    <property type="evidence" value="ECO:0007669"/>
    <property type="project" value="UniProtKB-KW"/>
</dbReference>
<dbReference type="PROSITE" id="PS00061">
    <property type="entry name" value="ADH_SHORT"/>
    <property type="match status" value="1"/>
</dbReference>
<keyword evidence="2" id="KW-0560">Oxidoreductase</keyword>
<name>A0A1N6H2T4_9SPHN</name>
<gene>
    <name evidence="4" type="ORF">SAMN02745824_3109</name>
</gene>
<evidence type="ECO:0000256" key="3">
    <source>
        <dbReference type="RuleBase" id="RU000363"/>
    </source>
</evidence>
<dbReference type="PRINTS" id="PR00081">
    <property type="entry name" value="GDHRDH"/>
</dbReference>
<evidence type="ECO:0000313" key="5">
    <source>
        <dbReference type="Proteomes" id="UP000185192"/>
    </source>
</evidence>
<dbReference type="InterPro" id="IPR020904">
    <property type="entry name" value="Sc_DH/Rdtase_CS"/>
</dbReference>
<dbReference type="Gene3D" id="3.40.50.720">
    <property type="entry name" value="NAD(P)-binding Rossmann-like Domain"/>
    <property type="match status" value="1"/>
</dbReference>
<evidence type="ECO:0000256" key="1">
    <source>
        <dbReference type="ARBA" id="ARBA00006484"/>
    </source>
</evidence>
<evidence type="ECO:0000313" key="4">
    <source>
        <dbReference type="EMBL" id="SIO14128.1"/>
    </source>
</evidence>
<dbReference type="InterPro" id="IPR036291">
    <property type="entry name" value="NAD(P)-bd_dom_sf"/>
</dbReference>
<dbReference type="PANTHER" id="PTHR43391">
    <property type="entry name" value="RETINOL DEHYDROGENASE-RELATED"/>
    <property type="match status" value="1"/>
</dbReference>
<keyword evidence="5" id="KW-1185">Reference proteome</keyword>
<dbReference type="InterPro" id="IPR002347">
    <property type="entry name" value="SDR_fam"/>
</dbReference>
<dbReference type="STRING" id="1123272.SAMN02745824_3109"/>
<dbReference type="EMBL" id="FSQW01000002">
    <property type="protein sequence ID" value="SIO14128.1"/>
    <property type="molecule type" value="Genomic_DNA"/>
</dbReference>
<dbReference type="RefSeq" id="WP_074206028.1">
    <property type="nucleotide sequence ID" value="NZ_FSQW01000002.1"/>
</dbReference>
<proteinExistence type="inferred from homology"/>